<feature type="transmembrane region" description="Helical" evidence="5">
    <location>
        <begin position="80"/>
        <end position="113"/>
    </location>
</feature>
<proteinExistence type="inferred from homology"/>
<sequence length="133" mass="14456">MEQLNRVTDSLRNFKETRLSGLKPLPEFAAVAPDVARRGQLALTNPLLLIAIGFLAGGFMAISKFAPLEVGSLVIPEKKLYIALGIIGLPMLFIASPLSVLFWLVASSVMLILFHAMLMEPGLESEYGEVETV</sequence>
<dbReference type="Proteomes" id="UP000002748">
    <property type="component" value="Unassembled WGS sequence"/>
</dbReference>
<protein>
    <recommendedName>
        <fullName evidence="5">PRA1 family protein</fullName>
    </recommendedName>
</protein>
<keyword evidence="4 5" id="KW-0472">Membrane</keyword>
<dbReference type="KEGG" id="tasa:A1Q1_06506"/>
<evidence type="ECO:0000256" key="3">
    <source>
        <dbReference type="ARBA" id="ARBA00022989"/>
    </source>
</evidence>
<dbReference type="InterPro" id="IPR004895">
    <property type="entry name" value="Prenylated_rab_accept_PRA1"/>
</dbReference>
<dbReference type="GO" id="GO:0016020">
    <property type="term" value="C:membrane"/>
    <property type="evidence" value="ECO:0007669"/>
    <property type="project" value="UniProtKB-SubCell"/>
</dbReference>
<keyword evidence="3 5" id="KW-1133">Transmembrane helix</keyword>
<dbReference type="AlphaFoldDB" id="J5Q2C3"/>
<evidence type="ECO:0000256" key="1">
    <source>
        <dbReference type="ARBA" id="ARBA00004141"/>
    </source>
</evidence>
<accession>J5Q2C3</accession>
<evidence type="ECO:0000256" key="5">
    <source>
        <dbReference type="RuleBase" id="RU363107"/>
    </source>
</evidence>
<evidence type="ECO:0000256" key="2">
    <source>
        <dbReference type="ARBA" id="ARBA00022692"/>
    </source>
</evidence>
<evidence type="ECO:0000256" key="4">
    <source>
        <dbReference type="ARBA" id="ARBA00023136"/>
    </source>
</evidence>
<name>J5Q2C3_TRIAS</name>
<dbReference type="Pfam" id="PF03208">
    <property type="entry name" value="PRA1"/>
    <property type="match status" value="1"/>
</dbReference>
<reference evidence="6 7" key="1">
    <citation type="journal article" date="2012" name="Eukaryot. Cell">
        <title>Draft genome sequence of CBS 2479, the standard type strain of Trichosporon asahii.</title>
        <authorList>
            <person name="Yang R.Y."/>
            <person name="Li H.T."/>
            <person name="Zhu H."/>
            <person name="Zhou G.P."/>
            <person name="Wang M."/>
            <person name="Wang L."/>
        </authorList>
    </citation>
    <scope>NUCLEOTIDE SEQUENCE [LARGE SCALE GENOMIC DNA]</scope>
    <source>
        <strain evidence="7">ATCC 90039 / CBS 2479 / JCM 2466 / KCTC 7840 / NCYC 2677 / UAMH 7654</strain>
    </source>
</reference>
<comment type="caution">
    <text evidence="6">The sequence shown here is derived from an EMBL/GenBank/DDBJ whole genome shotgun (WGS) entry which is preliminary data.</text>
</comment>
<dbReference type="GeneID" id="25990018"/>
<dbReference type="VEuPathDB" id="FungiDB:A1Q1_06506"/>
<keyword evidence="2 5" id="KW-0812">Transmembrane</keyword>
<dbReference type="HOGENOM" id="CLU_103851_1_0_1"/>
<dbReference type="RefSeq" id="XP_014177095.1">
    <property type="nucleotide sequence ID" value="XM_014321620.1"/>
</dbReference>
<feature type="transmembrane region" description="Helical" evidence="5">
    <location>
        <begin position="47"/>
        <end position="68"/>
    </location>
</feature>
<comment type="subcellular location">
    <subcellularLocation>
        <location evidence="1 5">Membrane</location>
        <topology evidence="1 5">Multi-pass membrane protein</topology>
    </subcellularLocation>
</comment>
<dbReference type="EMBL" id="ALBS01000334">
    <property type="protein sequence ID" value="EJT45098.1"/>
    <property type="molecule type" value="Genomic_DNA"/>
</dbReference>
<evidence type="ECO:0000313" key="6">
    <source>
        <dbReference type="EMBL" id="EJT45098.1"/>
    </source>
</evidence>
<organism evidence="6 7">
    <name type="scientific">Trichosporon asahii var. asahii (strain ATCC 90039 / CBS 2479 / JCM 2466 / KCTC 7840 / NBRC 103889/ NCYC 2677 / UAMH 7654)</name>
    <name type="common">Yeast</name>
    <dbReference type="NCBI Taxonomy" id="1186058"/>
    <lineage>
        <taxon>Eukaryota</taxon>
        <taxon>Fungi</taxon>
        <taxon>Dikarya</taxon>
        <taxon>Basidiomycota</taxon>
        <taxon>Agaricomycotina</taxon>
        <taxon>Tremellomycetes</taxon>
        <taxon>Trichosporonales</taxon>
        <taxon>Trichosporonaceae</taxon>
        <taxon>Trichosporon</taxon>
    </lineage>
</organism>
<evidence type="ECO:0000313" key="7">
    <source>
        <dbReference type="Proteomes" id="UP000002748"/>
    </source>
</evidence>
<dbReference type="OrthoDB" id="63113at2759"/>
<comment type="similarity">
    <text evidence="5">Belongs to the PRA1 family.</text>
</comment>
<gene>
    <name evidence="6" type="ORF">A1Q1_06506</name>
</gene>